<evidence type="ECO:0000313" key="1">
    <source>
        <dbReference type="EMBL" id="KAF8567666.1"/>
    </source>
</evidence>
<name>A0A8T0DJZ9_9TREM</name>
<proteinExistence type="predicted"/>
<evidence type="ECO:0000313" key="2">
    <source>
        <dbReference type="Proteomes" id="UP000699462"/>
    </source>
</evidence>
<dbReference type="EMBL" id="JTDF01003613">
    <property type="protein sequence ID" value="KAF8567666.1"/>
    <property type="molecule type" value="Genomic_DNA"/>
</dbReference>
<dbReference type="OrthoDB" id="6244515at2759"/>
<keyword evidence="2" id="KW-1185">Reference proteome</keyword>
<sequence>MSQSQIYIKALNSPSAFEPLAFEPVQTIRVWFLQHCAAKEIIQTIKNIITAPKPCKQTNSRIVEITEGHHTQHSPQPGLIVRQTNNNASGAQMNDDQTSSSEVVLKFSCSPGSGEPYESNFVTGRKKLSSRNRPVRTNAIRKPFRRLESRHSNVASVKLSSVTYSLNDRTEVDGYISSATISFGSEDECNSSTIDGYHTYDTNMSQNMPQGSLSSARPHCPCHGRHTIKTEENRISLFRQTSTPEPTLNSEDSHMKTQQVTATCSSHLVLNGVNEPSYRAHQKDPSGEQCFIYVKHLGQTSNPDYGIEQALKDDRTVVGLLDRVKAVKFSGIQQTSRLLLWPTPRVSSPKSPAAWVELCSVLAEQQGCMAYTLQCLCSVRAPKSTKIAVSEQYEPVHCVYALSNVLDENAVDVANPNISSPIVDADLTYPFTLAEGTKDSKMRQQLDSMVANLPILEPVNAGQSDVTATSSKISGPVSSVAVRRRKFRRRVKISLHQCPVPSELEAPSLIVRLHIDPMSDSEIILSPNTQLESGQHTAADEHHFQSDSTDMKWDTLEQRRVSSWVPVNYMRNVDMRPYTNLDERDCFTGVAECLITSLSSLSIPVSEVESIDTSFSWSFQEQELKRQTSSCKAPSVPLDTVIVEVTSDDELSSEKVAHPERSDSGVYYIGSTSSPKIQQTMCEQHTPTPTLYWPPKSPKPANRDSLDYEKPTFRLAPKLVANPIRTGLAAHGMRASSAVNDKSFNVNEMIGDVSGDRFSRNRSISYPFCHLIEETGPDERMSLTKTSATIEHSSCSIITPGIMHMQCLGEDDQNCWASEMHRKDSHSLQSTVSYKSQCGETTLKSVLIASGEHMADEQTIVGTEKLEARSVKSKRVVSPSLVWRRSAISSSTNLKQKKKSGKYTAANKEPSLAVTTTKNTTRPIFKKRILQGTATAETHVRSLFQRKKPNFRSGEFTISECEDLQKQVLITQSEKNKTRKGMEKATLSSVASELESGSRQSVPNLSLVDRPVRFKLCTPREHPRETGQEDVNLGPQWKSFKLSSPRGDARKRTRFGLICMGPERATPDAVVRMG</sequence>
<protein>
    <submittedName>
        <fullName evidence="1">Uncharacterized protein</fullName>
    </submittedName>
</protein>
<dbReference type="Proteomes" id="UP000699462">
    <property type="component" value="Unassembled WGS sequence"/>
</dbReference>
<organism evidence="1 2">
    <name type="scientific">Paragonimus westermani</name>
    <dbReference type="NCBI Taxonomy" id="34504"/>
    <lineage>
        <taxon>Eukaryota</taxon>
        <taxon>Metazoa</taxon>
        <taxon>Spiralia</taxon>
        <taxon>Lophotrochozoa</taxon>
        <taxon>Platyhelminthes</taxon>
        <taxon>Trematoda</taxon>
        <taxon>Digenea</taxon>
        <taxon>Plagiorchiida</taxon>
        <taxon>Troglotremata</taxon>
        <taxon>Troglotrematidae</taxon>
        <taxon>Paragonimus</taxon>
    </lineage>
</organism>
<reference evidence="1 2" key="1">
    <citation type="submission" date="2019-07" db="EMBL/GenBank/DDBJ databases">
        <title>Annotation for the trematode Paragonimus westermani.</title>
        <authorList>
            <person name="Choi Y.-J."/>
        </authorList>
    </citation>
    <scope>NUCLEOTIDE SEQUENCE [LARGE SCALE GENOMIC DNA]</scope>
    <source>
        <strain evidence="1">180907_Pwestermani</strain>
    </source>
</reference>
<accession>A0A8T0DJZ9</accession>
<dbReference type="AlphaFoldDB" id="A0A8T0DJZ9"/>
<comment type="caution">
    <text evidence="1">The sequence shown here is derived from an EMBL/GenBank/DDBJ whole genome shotgun (WGS) entry which is preliminary data.</text>
</comment>
<gene>
    <name evidence="1" type="ORF">P879_07201</name>
</gene>